<dbReference type="Proteomes" id="UP000694255">
    <property type="component" value="Unassembled WGS sequence"/>
</dbReference>
<keyword evidence="2" id="KW-1185">Reference proteome</keyword>
<dbReference type="AlphaFoldDB" id="A0A8J5UY29"/>
<protein>
    <submittedName>
        <fullName evidence="1">Uncharacterized protein</fullName>
    </submittedName>
</protein>
<name>A0A8J5UY29_9ASCO</name>
<sequence length="281" mass="33079">MTFSIKRKHREVFRDEDDEVTDSSGKKIKLDSIFQNLSISESKSSKQPEEKKNTCFVINPGITTKYGGIHKRVPSGSTIPRSLSINSFLNERLNEHLNELLIKSLSLVHWYDYRFLVIYWYQKWFIKLFNRFVRKYNERNGTSIPRFKTYDKILQLVNDNMLSSVDLFNIISQENELEIHRLRVKQEKRELRKGAEDSKSEQEIYGNIKYDYWDTIHFDPDLEMLDRPAPTPKVVELKEDHESDLAMDLDDDDVDMGDSNVYYQSNYGSYYTDYGAGGMTS</sequence>
<accession>A0A8J5UY29</accession>
<comment type="caution">
    <text evidence="1">The sequence shown here is derived from an EMBL/GenBank/DDBJ whole genome shotgun (WGS) entry which is preliminary data.</text>
</comment>
<reference evidence="1 2" key="1">
    <citation type="journal article" date="2021" name="DNA Res.">
        <title>Genome analysis of Candida subhashii reveals its hybrid nature and dual mitochondrial genome conformations.</title>
        <authorList>
            <person name="Mixao V."/>
            <person name="Hegedusova E."/>
            <person name="Saus E."/>
            <person name="Pryszcz L.P."/>
            <person name="Cillingova A."/>
            <person name="Nosek J."/>
            <person name="Gabaldon T."/>
        </authorList>
    </citation>
    <scope>NUCLEOTIDE SEQUENCE [LARGE SCALE GENOMIC DNA]</scope>
    <source>
        <strain evidence="1 2">CBS 10753</strain>
    </source>
</reference>
<dbReference type="OrthoDB" id="4084459at2759"/>
<organism evidence="1 2">
    <name type="scientific">[Candida] subhashii</name>
    <dbReference type="NCBI Taxonomy" id="561895"/>
    <lineage>
        <taxon>Eukaryota</taxon>
        <taxon>Fungi</taxon>
        <taxon>Dikarya</taxon>
        <taxon>Ascomycota</taxon>
        <taxon>Saccharomycotina</taxon>
        <taxon>Pichiomycetes</taxon>
        <taxon>Debaryomycetaceae</taxon>
        <taxon>Spathaspora</taxon>
    </lineage>
</organism>
<proteinExistence type="predicted"/>
<evidence type="ECO:0000313" key="1">
    <source>
        <dbReference type="EMBL" id="KAG7662794.1"/>
    </source>
</evidence>
<dbReference type="EMBL" id="JAGSYN010000161">
    <property type="protein sequence ID" value="KAG7662794.1"/>
    <property type="molecule type" value="Genomic_DNA"/>
</dbReference>
<dbReference type="GeneID" id="73470448"/>
<evidence type="ECO:0000313" key="2">
    <source>
        <dbReference type="Proteomes" id="UP000694255"/>
    </source>
</evidence>
<gene>
    <name evidence="1" type="ORF">J8A68_003648</name>
</gene>
<dbReference type="RefSeq" id="XP_049263027.1">
    <property type="nucleotide sequence ID" value="XM_049407525.1"/>
</dbReference>